<reference evidence="3" key="1">
    <citation type="journal article" date="2013" name="Nat. Genet.">
        <title>The duck genome and transcriptome provide insight into an avian influenza virus reservoir species.</title>
        <authorList>
            <person name="Huang Y."/>
            <person name="Li Y."/>
            <person name="Burt D.W."/>
            <person name="Chen H."/>
            <person name="Zhang Y."/>
            <person name="Qian W."/>
            <person name="Kim H."/>
            <person name="Gan S."/>
            <person name="Zhao Y."/>
            <person name="Li J."/>
            <person name="Yi K."/>
            <person name="Feng H."/>
            <person name="Zhu P."/>
            <person name="Li B."/>
            <person name="Liu Q."/>
            <person name="Fairley S."/>
            <person name="Magor K.E."/>
            <person name="Du Z."/>
            <person name="Hu X."/>
            <person name="Goodman L."/>
            <person name="Tafer H."/>
            <person name="Vignal A."/>
            <person name="Lee T."/>
            <person name="Kim K.W."/>
            <person name="Sheng Z."/>
            <person name="An Y."/>
            <person name="Searle S."/>
            <person name="Herrero J."/>
            <person name="Groenen M.A."/>
            <person name="Crooijmans R.P."/>
            <person name="Faraut T."/>
            <person name="Cai Q."/>
            <person name="Webster R.G."/>
            <person name="Aldridge J.R."/>
            <person name="Warren W.C."/>
            <person name="Bartschat S."/>
            <person name="Kehr S."/>
            <person name="Marz M."/>
            <person name="Stadler P.F."/>
            <person name="Smith J."/>
            <person name="Kraus R.H."/>
            <person name="Zhao Y."/>
            <person name="Ren L."/>
            <person name="Fei J."/>
            <person name="Morisson M."/>
            <person name="Kaiser P."/>
            <person name="Griffin D.K."/>
            <person name="Rao M."/>
            <person name="Pitel F."/>
            <person name="Wang J."/>
            <person name="Li N."/>
        </authorList>
    </citation>
    <scope>NUCLEOTIDE SEQUENCE [LARGE SCALE GENOMIC DNA]</scope>
</reference>
<keyword evidence="3" id="KW-1185">Reference proteome</keyword>
<proteinExistence type="predicted"/>
<gene>
    <name evidence="2" type="ORF">Anapl_15760</name>
</gene>
<evidence type="ECO:0000313" key="2">
    <source>
        <dbReference type="EMBL" id="EOA99634.1"/>
    </source>
</evidence>
<sequence>MGTNSNKAVVADFNTDPKSQCLHRFQARFGCVEAFRYQKDVQSGVDAESMIPSCLMLSPGHMSLGPACGGQISVSNLCGPGATITGPRAQPRQGDKGSTASLGKETPAESSRLRFRPRRTDTNLHELQVNKVVFVKIKAETDLMKNKDSGSQHSLPHQGHSSLRMAGIGPNVDWKVGETAHYLPAAEPPARKVTVLVVCHDASGTWWPSHQQFMQRVITAKQKDAILTFLVYLKHTED</sequence>
<dbReference type="AlphaFoldDB" id="R0LDM4"/>
<name>R0LDM4_ANAPL</name>
<evidence type="ECO:0000256" key="1">
    <source>
        <dbReference type="SAM" id="MobiDB-lite"/>
    </source>
</evidence>
<protein>
    <submittedName>
        <fullName evidence="2">Uncharacterized protein</fullName>
    </submittedName>
</protein>
<accession>R0LDM4</accession>
<dbReference type="EMBL" id="KB743295">
    <property type="protein sequence ID" value="EOA99634.1"/>
    <property type="molecule type" value="Genomic_DNA"/>
</dbReference>
<feature type="region of interest" description="Disordered" evidence="1">
    <location>
        <begin position="83"/>
        <end position="114"/>
    </location>
</feature>
<dbReference type="Proteomes" id="UP000296049">
    <property type="component" value="Unassembled WGS sequence"/>
</dbReference>
<organism evidence="2 3">
    <name type="scientific">Anas platyrhynchos</name>
    <name type="common">Mallard</name>
    <name type="synonym">Anas boschas</name>
    <dbReference type="NCBI Taxonomy" id="8839"/>
    <lineage>
        <taxon>Eukaryota</taxon>
        <taxon>Metazoa</taxon>
        <taxon>Chordata</taxon>
        <taxon>Craniata</taxon>
        <taxon>Vertebrata</taxon>
        <taxon>Euteleostomi</taxon>
        <taxon>Archelosauria</taxon>
        <taxon>Archosauria</taxon>
        <taxon>Dinosauria</taxon>
        <taxon>Saurischia</taxon>
        <taxon>Theropoda</taxon>
        <taxon>Coelurosauria</taxon>
        <taxon>Aves</taxon>
        <taxon>Neognathae</taxon>
        <taxon>Galloanserae</taxon>
        <taxon>Anseriformes</taxon>
        <taxon>Anatidae</taxon>
        <taxon>Anatinae</taxon>
        <taxon>Anas</taxon>
    </lineage>
</organism>
<evidence type="ECO:0000313" key="3">
    <source>
        <dbReference type="Proteomes" id="UP000296049"/>
    </source>
</evidence>